<dbReference type="PANTHER" id="PTHR12670:SF1">
    <property type="entry name" value="NEUTRAL CERAMIDASE"/>
    <property type="match status" value="1"/>
</dbReference>
<comment type="caution">
    <text evidence="5">The sequence shown here is derived from an EMBL/GenBank/DDBJ whole genome shotgun (WGS) entry which is preliminary data.</text>
</comment>
<name>A1ZYS7_MICM2</name>
<dbReference type="InterPro" id="IPR031329">
    <property type="entry name" value="NEUT/ALK_ceramidase_N"/>
</dbReference>
<evidence type="ECO:0000313" key="6">
    <source>
        <dbReference type="Proteomes" id="UP000004095"/>
    </source>
</evidence>
<comment type="similarity">
    <text evidence="2">Belongs to the neutral ceramidase family.</text>
</comment>
<comment type="cofactor">
    <cofactor evidence="1">
        <name>Zn(2+)</name>
        <dbReference type="ChEBI" id="CHEBI:29105"/>
    </cofactor>
    <text evidence="1">Binds 1 zinc ion per subunit.</text>
</comment>
<gene>
    <name evidence="5" type="ORF">M23134_06488</name>
</gene>
<organism evidence="5 6">
    <name type="scientific">Microscilla marina ATCC 23134</name>
    <dbReference type="NCBI Taxonomy" id="313606"/>
    <lineage>
        <taxon>Bacteria</taxon>
        <taxon>Pseudomonadati</taxon>
        <taxon>Bacteroidota</taxon>
        <taxon>Cytophagia</taxon>
        <taxon>Cytophagales</taxon>
        <taxon>Microscillaceae</taxon>
        <taxon>Microscilla</taxon>
    </lineage>
</organism>
<keyword evidence="2" id="KW-0378">Hydrolase</keyword>
<keyword evidence="1" id="KW-0479">Metal-binding</keyword>
<dbReference type="AlphaFoldDB" id="A1ZYS7"/>
<keyword evidence="1" id="KW-0862">Zinc</keyword>
<evidence type="ECO:0000256" key="1">
    <source>
        <dbReference type="PIRSR" id="PIRSR606823-2"/>
    </source>
</evidence>
<dbReference type="GO" id="GO:0017040">
    <property type="term" value="F:N-acylsphingosine amidohydrolase activity"/>
    <property type="evidence" value="ECO:0007669"/>
    <property type="project" value="UniProtKB-UniRule"/>
</dbReference>
<dbReference type="Proteomes" id="UP000004095">
    <property type="component" value="Unassembled WGS sequence"/>
</dbReference>
<dbReference type="EMBL" id="AAWS01000068">
    <property type="protein sequence ID" value="EAY24501.1"/>
    <property type="molecule type" value="Genomic_DNA"/>
</dbReference>
<feature type="binding site" evidence="1">
    <location>
        <position position="168"/>
    </location>
    <ligand>
        <name>Zn(2+)</name>
        <dbReference type="ChEBI" id="CHEBI:29105"/>
    </ligand>
</feature>
<feature type="domain" description="Neutral/alkaline non-lysosomal ceramidase N-terminal" evidence="4">
    <location>
        <begin position="84"/>
        <end position="290"/>
    </location>
</feature>
<dbReference type="PANTHER" id="PTHR12670">
    <property type="entry name" value="CERAMIDASE"/>
    <property type="match status" value="1"/>
</dbReference>
<evidence type="ECO:0000259" key="4">
    <source>
        <dbReference type="Pfam" id="PF04734"/>
    </source>
</evidence>
<evidence type="ECO:0000256" key="2">
    <source>
        <dbReference type="RuleBase" id="RU366019"/>
    </source>
</evidence>
<sequence length="471" mass="52923">MSIDMMNPGVKKALRITKKITFFFLKALGIFILLLLVFIGANLTKIDRTPYKEMPYYRTTMERIKALKNTPAPVVSNQTDSIKAGWGKADFTPNHPVHLAGYGDRYGNSVGLQDSLRARAFVFDNGNRKVAMVTIDLLIVPPTILAVIHQQLSTIGFAKENVYFSATHSHNSVGHWGSRVVGRLLAGSYEQSVVDNIARAVIRAIKQADQTKEYAQLGYVKINAKDLLYNRLVREKGIVDPWLRLLKIKKQSGKVATLFTFAAHSTCFASERKPISGDYPNRVIQLLEKSPQIDFAAFFAGAMGSHAPIDVPGGNDYEQLENISTKMSALVLDKIDSVSTKANKQLFMRSLKIDLRAPQVKISEDWRLRPWLFYALYGDYPAYITALRLGDLVFVGTPCDFSGELVPQFDAVSQRKGVETIITSFNGGYVGYITYDKWYNVNEPETRHMNWFGPYNGAYFTEVIQKVIETM</sequence>
<dbReference type="InterPro" id="IPR006823">
    <property type="entry name" value="Ceramidase_alk"/>
</dbReference>
<dbReference type="GO" id="GO:0042759">
    <property type="term" value="P:long-chain fatty acid biosynthetic process"/>
    <property type="evidence" value="ECO:0007669"/>
    <property type="project" value="TreeGrafter"/>
</dbReference>
<dbReference type="GO" id="GO:0016020">
    <property type="term" value="C:membrane"/>
    <property type="evidence" value="ECO:0007669"/>
    <property type="project" value="GOC"/>
</dbReference>
<keyword evidence="3" id="KW-0472">Membrane</keyword>
<evidence type="ECO:0000256" key="3">
    <source>
        <dbReference type="SAM" id="Phobius"/>
    </source>
</evidence>
<dbReference type="GO" id="GO:0046514">
    <property type="term" value="P:ceramide catabolic process"/>
    <property type="evidence" value="ECO:0007669"/>
    <property type="project" value="InterPro"/>
</dbReference>
<keyword evidence="6" id="KW-1185">Reference proteome</keyword>
<evidence type="ECO:0000313" key="5">
    <source>
        <dbReference type="EMBL" id="EAY24501.1"/>
    </source>
</evidence>
<dbReference type="GO" id="GO:0046512">
    <property type="term" value="P:sphingosine biosynthetic process"/>
    <property type="evidence" value="ECO:0007669"/>
    <property type="project" value="TreeGrafter"/>
</dbReference>
<feature type="transmembrane region" description="Helical" evidence="3">
    <location>
        <begin position="20"/>
        <end position="41"/>
    </location>
</feature>
<dbReference type="GO" id="GO:0046872">
    <property type="term" value="F:metal ion binding"/>
    <property type="evidence" value="ECO:0007669"/>
    <property type="project" value="UniProtKB-KW"/>
</dbReference>
<keyword evidence="3" id="KW-0812">Transmembrane</keyword>
<comment type="catalytic activity">
    <reaction evidence="2">
        <text>an N-acylsphing-4-enine + H2O = sphing-4-enine + a fatty acid</text>
        <dbReference type="Rhea" id="RHEA:20856"/>
        <dbReference type="ChEBI" id="CHEBI:15377"/>
        <dbReference type="ChEBI" id="CHEBI:28868"/>
        <dbReference type="ChEBI" id="CHEBI:52639"/>
        <dbReference type="ChEBI" id="CHEBI:57756"/>
        <dbReference type="EC" id="3.5.1.23"/>
    </reaction>
</comment>
<protein>
    <recommendedName>
        <fullName evidence="2">Neutral ceramidase</fullName>
        <ecNumber evidence="2">3.5.1.23</ecNumber>
    </recommendedName>
</protein>
<dbReference type="Pfam" id="PF04734">
    <property type="entry name" value="Ceramidase_alk"/>
    <property type="match status" value="1"/>
</dbReference>
<keyword evidence="3" id="KW-1133">Transmembrane helix</keyword>
<proteinExistence type="inferred from homology"/>
<dbReference type="EC" id="3.5.1.23" evidence="2"/>
<dbReference type="GO" id="GO:0005576">
    <property type="term" value="C:extracellular region"/>
    <property type="evidence" value="ECO:0007669"/>
    <property type="project" value="TreeGrafter"/>
</dbReference>
<accession>A1ZYS7</accession>
<keyword evidence="2" id="KW-0443">Lipid metabolism</keyword>
<keyword evidence="2" id="KW-0746">Sphingolipid metabolism</keyword>
<reference evidence="5 6" key="1">
    <citation type="submission" date="2007-01" db="EMBL/GenBank/DDBJ databases">
        <authorList>
            <person name="Haygood M."/>
            <person name="Podell S."/>
            <person name="Anderson C."/>
            <person name="Hopkinson B."/>
            <person name="Roe K."/>
            <person name="Barbeau K."/>
            <person name="Gaasterland T."/>
            <person name="Ferriera S."/>
            <person name="Johnson J."/>
            <person name="Kravitz S."/>
            <person name="Beeson K."/>
            <person name="Sutton G."/>
            <person name="Rogers Y.-H."/>
            <person name="Friedman R."/>
            <person name="Frazier M."/>
            <person name="Venter J.C."/>
        </authorList>
    </citation>
    <scope>NUCLEOTIDE SEQUENCE [LARGE SCALE GENOMIC DNA]</scope>
    <source>
        <strain evidence="5 6">ATCC 23134</strain>
    </source>
</reference>
<dbReference type="eggNOG" id="COG3356">
    <property type="taxonomic scope" value="Bacteria"/>
</dbReference>